<dbReference type="WBParaSite" id="PSU_v2.g11589.t1">
    <property type="protein sequence ID" value="PSU_v2.g11589.t1"/>
    <property type="gene ID" value="PSU_v2.g11589"/>
</dbReference>
<protein>
    <submittedName>
        <fullName evidence="2">Uncharacterized protein</fullName>
    </submittedName>
</protein>
<dbReference type="Pfam" id="PF03269">
    <property type="entry name" value="DUF268"/>
    <property type="match status" value="1"/>
</dbReference>
<accession>A0A914XWI2</accession>
<dbReference type="AlphaFoldDB" id="A0A914XWI2"/>
<dbReference type="InterPro" id="IPR004951">
    <property type="entry name" value="DUF268_CAE_spp"/>
</dbReference>
<sequence>MRKFQIFLEWQNIAKNGLTLNPPKDLPNPDAFTLNNFSRSWYWFFNDTIQSDKGSERTWSKIYIDALLTIVSFNASHLKRPYVNESLAVYAATKMYNIKGQEGAIVGSQAPWAEVYCLANGAKHVTTIEYQKYIITHPQMDFLYAHDLPLISKNIEHSGLGRYGDPIDPIGDIREMNKIHCLLKNKGLLFLSFPVGIDTVVYNAHRIYGRIRLAMMFEGFKLLKIFYSQNIVSEEHMFQVFNNASLADHYLFVLEKIG</sequence>
<organism evidence="1 2">
    <name type="scientific">Panagrolaimus superbus</name>
    <dbReference type="NCBI Taxonomy" id="310955"/>
    <lineage>
        <taxon>Eukaryota</taxon>
        <taxon>Metazoa</taxon>
        <taxon>Ecdysozoa</taxon>
        <taxon>Nematoda</taxon>
        <taxon>Chromadorea</taxon>
        <taxon>Rhabditida</taxon>
        <taxon>Tylenchina</taxon>
        <taxon>Panagrolaimomorpha</taxon>
        <taxon>Panagrolaimoidea</taxon>
        <taxon>Panagrolaimidae</taxon>
        <taxon>Panagrolaimus</taxon>
    </lineage>
</organism>
<evidence type="ECO:0000313" key="2">
    <source>
        <dbReference type="WBParaSite" id="PSU_v2.g11589.t1"/>
    </source>
</evidence>
<name>A0A914XWI2_9BILA</name>
<evidence type="ECO:0000313" key="1">
    <source>
        <dbReference type="Proteomes" id="UP000887577"/>
    </source>
</evidence>
<proteinExistence type="predicted"/>
<reference evidence="2" key="1">
    <citation type="submission" date="2022-11" db="UniProtKB">
        <authorList>
            <consortium name="WormBaseParasite"/>
        </authorList>
    </citation>
    <scope>IDENTIFICATION</scope>
</reference>
<keyword evidence="1" id="KW-1185">Reference proteome</keyword>
<dbReference type="Proteomes" id="UP000887577">
    <property type="component" value="Unplaced"/>
</dbReference>